<evidence type="ECO:0000313" key="1">
    <source>
        <dbReference type="EMBL" id="QIB33217.1"/>
    </source>
</evidence>
<keyword evidence="2" id="KW-1185">Reference proteome</keyword>
<dbReference type="AlphaFoldDB" id="A0A6P1YIL7"/>
<keyword evidence="1" id="KW-0378">Hydrolase</keyword>
<dbReference type="Proteomes" id="UP000464751">
    <property type="component" value="Chromosome"/>
</dbReference>
<dbReference type="PROSITE" id="PS51257">
    <property type="entry name" value="PROKAR_LIPOPROTEIN"/>
    <property type="match status" value="1"/>
</dbReference>
<dbReference type="Pfam" id="PF05990">
    <property type="entry name" value="DUF900"/>
    <property type="match status" value="1"/>
</dbReference>
<sequence length="410" mass="43959">MIVVRASVIVLTAGVLAGCASRPGPDALTAVENSVPGTKEHVILVASARERDPKPGIFYNGERSEELSFARIDVSVPPAHKPGMVEFTKQGQIPDPATDMVVRDAVYRETDAQFVADLKTELARRPVGDKDVFIFVHGYNNLFSEALFRFVQMAEDSKSPAVPVLFTWASRGSTADYVYDTNSATAARDRLEETIRLALASGAEEVSILAHSMGNWVTVEALRQIQISGNKLPPSRMGNIILASPDIDVDVFKTQLKRFGKPDKPFIVIVSRDDKALGFSDFIAGGKPRLGAYTNDADLVSLGAVVVDMTDVKATDGFNHGKFAQLAEMAPELRGMVAGKAARNEDEVNVAGIQFHGIDKFKFSFPKFLTPAAAATAPQPVARAPSTVTEPAGIAASQEMGMVAADAPVQ</sequence>
<dbReference type="PANTHER" id="PTHR36513:SF1">
    <property type="entry name" value="TRANSMEMBRANE PROTEIN"/>
    <property type="match status" value="1"/>
</dbReference>
<dbReference type="SUPFAM" id="SSF53474">
    <property type="entry name" value="alpha/beta-Hydrolases"/>
    <property type="match status" value="1"/>
</dbReference>
<dbReference type="PANTHER" id="PTHR36513">
    <property type="entry name" value="ABC TRANSMEMBRANE TYPE-1 DOMAIN-CONTAINING PROTEIN"/>
    <property type="match status" value="1"/>
</dbReference>
<gene>
    <name evidence="1" type="ORF">G3A50_05475</name>
</gene>
<dbReference type="Gene3D" id="3.40.50.1820">
    <property type="entry name" value="alpha/beta hydrolase"/>
    <property type="match status" value="1"/>
</dbReference>
<dbReference type="EMBL" id="CP048630">
    <property type="protein sequence ID" value="QIB33217.1"/>
    <property type="molecule type" value="Genomic_DNA"/>
</dbReference>
<evidence type="ECO:0000313" key="2">
    <source>
        <dbReference type="Proteomes" id="UP000464751"/>
    </source>
</evidence>
<dbReference type="InterPro" id="IPR010297">
    <property type="entry name" value="DUF900_hydrolase"/>
</dbReference>
<dbReference type="PIRSF" id="PIRSF033909">
    <property type="entry name" value="UCP033909"/>
    <property type="match status" value="1"/>
</dbReference>
<dbReference type="InterPro" id="IPR014586">
    <property type="entry name" value="UCP033909"/>
</dbReference>
<dbReference type="InterPro" id="IPR029058">
    <property type="entry name" value="AB_hydrolase_fold"/>
</dbReference>
<reference evidence="1 2" key="1">
    <citation type="submission" date="2020-02" db="EMBL/GenBank/DDBJ databases">
        <authorList>
            <person name="Li G."/>
        </authorList>
    </citation>
    <scope>NUCLEOTIDE SEQUENCE [LARGE SCALE GENOMIC DNA]</scope>
    <source>
        <strain evidence="1 2">DSM 102029</strain>
    </source>
</reference>
<dbReference type="GO" id="GO:0016787">
    <property type="term" value="F:hydrolase activity"/>
    <property type="evidence" value="ECO:0007669"/>
    <property type="project" value="UniProtKB-KW"/>
</dbReference>
<accession>A0A6P1YIL7</accession>
<organism evidence="1 2">
    <name type="scientific">Ancylobacter pratisalsi</name>
    <dbReference type="NCBI Taxonomy" id="1745854"/>
    <lineage>
        <taxon>Bacteria</taxon>
        <taxon>Pseudomonadati</taxon>
        <taxon>Pseudomonadota</taxon>
        <taxon>Alphaproteobacteria</taxon>
        <taxon>Hyphomicrobiales</taxon>
        <taxon>Xanthobacteraceae</taxon>
        <taxon>Ancylobacter</taxon>
    </lineage>
</organism>
<proteinExistence type="predicted"/>
<protein>
    <submittedName>
        <fullName evidence="1">Alpha/beta hydrolase</fullName>
    </submittedName>
</protein>
<dbReference type="KEGG" id="apra:G3A50_05475"/>
<name>A0A6P1YIL7_9HYPH</name>